<protein>
    <submittedName>
        <fullName evidence="2">Uncharacterized protein</fullName>
    </submittedName>
</protein>
<keyword evidence="3" id="KW-1185">Reference proteome</keyword>
<organism evidence="2 3">
    <name type="scientific">Streptomyces hyderabadensis</name>
    <dbReference type="NCBI Taxonomy" id="598549"/>
    <lineage>
        <taxon>Bacteria</taxon>
        <taxon>Bacillati</taxon>
        <taxon>Actinomycetota</taxon>
        <taxon>Actinomycetes</taxon>
        <taxon>Kitasatosporales</taxon>
        <taxon>Streptomycetaceae</taxon>
        <taxon>Streptomyces</taxon>
    </lineage>
</organism>
<comment type="caution">
    <text evidence="2">The sequence shown here is derived from an EMBL/GenBank/DDBJ whole genome shotgun (WGS) entry which is preliminary data.</text>
</comment>
<reference evidence="3" key="1">
    <citation type="journal article" date="2019" name="Int. J. Syst. Evol. Microbiol.">
        <title>The Global Catalogue of Microorganisms (GCM) 10K type strain sequencing project: providing services to taxonomists for standard genome sequencing and annotation.</title>
        <authorList>
            <consortium name="The Broad Institute Genomics Platform"/>
            <consortium name="The Broad Institute Genome Sequencing Center for Infectious Disease"/>
            <person name="Wu L."/>
            <person name="Ma J."/>
        </authorList>
    </citation>
    <scope>NUCLEOTIDE SEQUENCE [LARGE SCALE GENOMIC DNA]</scope>
    <source>
        <strain evidence="3">JCM 17657</strain>
    </source>
</reference>
<accession>A0ABP9IQU6</accession>
<proteinExistence type="predicted"/>
<dbReference type="Proteomes" id="UP001500610">
    <property type="component" value="Unassembled WGS sequence"/>
</dbReference>
<sequence>MREPRGYLVRVTTRLAVDRLRQTLQEIGGGGDPRRQEAGGGGAVRAVRRPAVLRGLRRPGLPAHQVRRARARAEQRHQ</sequence>
<feature type="compositionally biased region" description="Low complexity" evidence="1">
    <location>
        <begin position="49"/>
        <end position="63"/>
    </location>
</feature>
<gene>
    <name evidence="2" type="ORF">GCM10023257_60390</name>
</gene>
<feature type="region of interest" description="Disordered" evidence="1">
    <location>
        <begin position="26"/>
        <end position="78"/>
    </location>
</feature>
<evidence type="ECO:0000313" key="2">
    <source>
        <dbReference type="EMBL" id="GAA5006358.1"/>
    </source>
</evidence>
<evidence type="ECO:0000256" key="1">
    <source>
        <dbReference type="SAM" id="MobiDB-lite"/>
    </source>
</evidence>
<evidence type="ECO:0000313" key="3">
    <source>
        <dbReference type="Proteomes" id="UP001500610"/>
    </source>
</evidence>
<name>A0ABP9IQU6_9ACTN</name>
<dbReference type="EMBL" id="BAABIV010000029">
    <property type="protein sequence ID" value="GAA5006358.1"/>
    <property type="molecule type" value="Genomic_DNA"/>
</dbReference>